<feature type="region of interest" description="Disordered" evidence="1">
    <location>
        <begin position="1"/>
        <end position="36"/>
    </location>
</feature>
<reference evidence="2 3" key="1">
    <citation type="submission" date="2023-02" db="EMBL/GenBank/DDBJ databases">
        <title>LHISI_Scaffold_Assembly.</title>
        <authorList>
            <person name="Stuart O.P."/>
            <person name="Cleave R."/>
            <person name="Magrath M.J.L."/>
            <person name="Mikheyev A.S."/>
        </authorList>
    </citation>
    <scope>NUCLEOTIDE SEQUENCE [LARGE SCALE GENOMIC DNA]</scope>
    <source>
        <strain evidence="2">Daus_M_001</strain>
        <tissue evidence="2">Leg muscle</tissue>
    </source>
</reference>
<proteinExistence type="predicted"/>
<keyword evidence="3" id="KW-1185">Reference proteome</keyword>
<gene>
    <name evidence="2" type="ORF">PR048_032758</name>
</gene>
<name>A0ABQ9G7A8_9NEOP</name>
<accession>A0ABQ9G7A8</accession>
<evidence type="ECO:0000313" key="2">
    <source>
        <dbReference type="EMBL" id="KAJ8866896.1"/>
    </source>
</evidence>
<dbReference type="EMBL" id="JARBHB010000016">
    <property type="protein sequence ID" value="KAJ8866896.1"/>
    <property type="molecule type" value="Genomic_DNA"/>
</dbReference>
<dbReference type="Proteomes" id="UP001159363">
    <property type="component" value="Chromosome 15"/>
</dbReference>
<evidence type="ECO:0000256" key="1">
    <source>
        <dbReference type="SAM" id="MobiDB-lite"/>
    </source>
</evidence>
<comment type="caution">
    <text evidence="2">The sequence shown here is derived from an EMBL/GenBank/DDBJ whole genome shotgun (WGS) entry which is preliminary data.</text>
</comment>
<evidence type="ECO:0000313" key="3">
    <source>
        <dbReference type="Proteomes" id="UP001159363"/>
    </source>
</evidence>
<protein>
    <submittedName>
        <fullName evidence="2">Uncharacterized protein</fullName>
    </submittedName>
</protein>
<organism evidence="2 3">
    <name type="scientific">Dryococelus australis</name>
    <dbReference type="NCBI Taxonomy" id="614101"/>
    <lineage>
        <taxon>Eukaryota</taxon>
        <taxon>Metazoa</taxon>
        <taxon>Ecdysozoa</taxon>
        <taxon>Arthropoda</taxon>
        <taxon>Hexapoda</taxon>
        <taxon>Insecta</taxon>
        <taxon>Pterygota</taxon>
        <taxon>Neoptera</taxon>
        <taxon>Polyneoptera</taxon>
        <taxon>Phasmatodea</taxon>
        <taxon>Verophasmatodea</taxon>
        <taxon>Anareolatae</taxon>
        <taxon>Phasmatidae</taxon>
        <taxon>Eurycanthinae</taxon>
        <taxon>Dryococelus</taxon>
    </lineage>
</organism>
<feature type="region of interest" description="Disordered" evidence="1">
    <location>
        <begin position="134"/>
        <end position="206"/>
    </location>
</feature>
<sequence length="206" mass="21814">MKGGGTGDPRENPPTSGITRHNSHLRKSGMTRLGMNPVRLGGTGRFREFNDLQARLLSLVRTGASAVCSLAVAPHLAVMGFVRCLQVCYWLRGVQDSTSPRGGRAVIQLASHQGEPGSIPGRVTGFSRVGIVPDDAVEDNDPGVPSRTRRFQKGASQGNFPDSGYCSSPPPQTDLPARAELSPMKGRDPSETEALSSWSRCCAGAG</sequence>